<evidence type="ECO:0000313" key="4">
    <source>
        <dbReference type="Proteomes" id="UP001300502"/>
    </source>
</evidence>
<feature type="compositionally biased region" description="Low complexity" evidence="1">
    <location>
        <begin position="262"/>
        <end position="283"/>
    </location>
</feature>
<gene>
    <name evidence="3" type="ORF">GAYE_SCF38G5253</name>
</gene>
<feature type="compositionally biased region" description="Basic and acidic residues" evidence="1">
    <location>
        <begin position="145"/>
        <end position="164"/>
    </location>
</feature>
<organism evidence="3 4">
    <name type="scientific">Galdieria yellowstonensis</name>
    <dbReference type="NCBI Taxonomy" id="3028027"/>
    <lineage>
        <taxon>Eukaryota</taxon>
        <taxon>Rhodophyta</taxon>
        <taxon>Bangiophyceae</taxon>
        <taxon>Galdieriales</taxon>
        <taxon>Galdieriaceae</taxon>
        <taxon>Galdieria</taxon>
    </lineage>
</organism>
<feature type="compositionally biased region" description="Basic and acidic residues" evidence="1">
    <location>
        <begin position="12"/>
        <end position="38"/>
    </location>
</feature>
<dbReference type="InterPro" id="IPR014756">
    <property type="entry name" value="Ig_E-set"/>
</dbReference>
<dbReference type="Pfam" id="PF16561">
    <property type="entry name" value="AMPK1_CBM"/>
    <property type="match status" value="1"/>
</dbReference>
<feature type="region of interest" description="Disordered" evidence="1">
    <location>
        <begin position="240"/>
        <end position="286"/>
    </location>
</feature>
<name>A0AAV9IJ92_9RHOD</name>
<reference evidence="3 4" key="1">
    <citation type="submission" date="2022-07" db="EMBL/GenBank/DDBJ databases">
        <title>Genome-wide signatures of adaptation to extreme environments.</title>
        <authorList>
            <person name="Cho C.H."/>
            <person name="Yoon H.S."/>
        </authorList>
    </citation>
    <scope>NUCLEOTIDE SEQUENCE [LARGE SCALE GENOMIC DNA]</scope>
    <source>
        <strain evidence="3 4">108.79 E11</strain>
    </source>
</reference>
<evidence type="ECO:0000259" key="2">
    <source>
        <dbReference type="Pfam" id="PF16561"/>
    </source>
</evidence>
<dbReference type="Gene3D" id="2.60.40.10">
    <property type="entry name" value="Immunoglobulins"/>
    <property type="match status" value="1"/>
</dbReference>
<comment type="caution">
    <text evidence="3">The sequence shown here is derived from an EMBL/GenBank/DDBJ whole genome shotgun (WGS) entry which is preliminary data.</text>
</comment>
<feature type="region of interest" description="Disordered" evidence="1">
    <location>
        <begin position="1"/>
        <end position="227"/>
    </location>
</feature>
<feature type="domain" description="AMP-activated protein kinase glycogen-binding" evidence="2">
    <location>
        <begin position="324"/>
        <end position="379"/>
    </location>
</feature>
<feature type="compositionally biased region" description="Basic and acidic residues" evidence="1">
    <location>
        <begin position="173"/>
        <end position="193"/>
    </location>
</feature>
<feature type="compositionally biased region" description="Polar residues" evidence="1">
    <location>
        <begin position="55"/>
        <end position="70"/>
    </location>
</feature>
<dbReference type="SUPFAM" id="SSF81296">
    <property type="entry name" value="E set domains"/>
    <property type="match status" value="1"/>
</dbReference>
<dbReference type="CDD" id="cd02859">
    <property type="entry name" value="E_set_AMPKbeta_like_N"/>
    <property type="match status" value="1"/>
</dbReference>
<accession>A0AAV9IJ92</accession>
<dbReference type="InterPro" id="IPR032640">
    <property type="entry name" value="AMPK1_CBM"/>
</dbReference>
<feature type="compositionally biased region" description="Low complexity" evidence="1">
    <location>
        <begin position="205"/>
        <end position="223"/>
    </location>
</feature>
<keyword evidence="4" id="KW-1185">Reference proteome</keyword>
<evidence type="ECO:0000313" key="3">
    <source>
        <dbReference type="EMBL" id="KAK4527331.1"/>
    </source>
</evidence>
<feature type="compositionally biased region" description="Polar residues" evidence="1">
    <location>
        <begin position="1"/>
        <end position="11"/>
    </location>
</feature>
<feature type="compositionally biased region" description="Basic and acidic residues" evidence="1">
    <location>
        <begin position="103"/>
        <end position="131"/>
    </location>
</feature>
<proteinExistence type="predicted"/>
<protein>
    <recommendedName>
        <fullName evidence="2">AMP-activated protein kinase glycogen-binding domain-containing protein</fullName>
    </recommendedName>
</protein>
<evidence type="ECO:0000256" key="1">
    <source>
        <dbReference type="SAM" id="MobiDB-lite"/>
    </source>
</evidence>
<feature type="compositionally biased region" description="Basic and acidic residues" evidence="1">
    <location>
        <begin position="245"/>
        <end position="257"/>
    </location>
</feature>
<dbReference type="InterPro" id="IPR013783">
    <property type="entry name" value="Ig-like_fold"/>
</dbReference>
<dbReference type="EMBL" id="JANCYU010000050">
    <property type="protein sequence ID" value="KAK4527331.1"/>
    <property type="molecule type" value="Genomic_DNA"/>
</dbReference>
<dbReference type="Proteomes" id="UP001300502">
    <property type="component" value="Unassembled WGS sequence"/>
</dbReference>
<dbReference type="AlphaFoldDB" id="A0AAV9IJ92"/>
<sequence length="395" mass="44576">MSSSKESTGQEQDPKRRQDNSREEVKVEKSTGRGDTPRGKSPSSVVEIPQHRTKQQAASPISSYNSTGTSFKDHSSKKPPPPSHGPALFGILPASLSKFFSSGEHKERTPSEEKHKKERRHSEPTATHAKESNSIGKSISYPDQIPRETKESTEEEETKKEQECVKGSSVQENPKEEDTEKVELKHIEDRDAADISTKSGRPSRSNSLPPDSDPFFPSKPQSKGITASRSIDEFLNKLSRPRGHSFSEGRKSFDLGHHSRSVTRTSSENISSSRSRSPSVISNLLNRSGSKDSRFVVPATGARQLRPHEISRQKYLECLRNKLVPTEFVYTGRASEVMLMGDWLEWDSIPLKWEPEKEYFRVVVDLPVGEHEFRYIVTPKQEERKEEERVAVDPQ</sequence>